<evidence type="ECO:0008006" key="3">
    <source>
        <dbReference type="Google" id="ProtNLM"/>
    </source>
</evidence>
<comment type="caution">
    <text evidence="1">The sequence shown here is derived from an EMBL/GenBank/DDBJ whole genome shotgun (WGS) entry which is preliminary data.</text>
</comment>
<dbReference type="EMBL" id="SETE01000006">
    <property type="protein sequence ID" value="RYM32491.1"/>
    <property type="molecule type" value="Genomic_DNA"/>
</dbReference>
<proteinExistence type="predicted"/>
<keyword evidence="2" id="KW-1185">Reference proteome</keyword>
<evidence type="ECO:0000313" key="1">
    <source>
        <dbReference type="EMBL" id="RYM32491.1"/>
    </source>
</evidence>
<accession>A0A4Q4KH27</accession>
<dbReference type="Proteomes" id="UP000293952">
    <property type="component" value="Unassembled WGS sequence"/>
</dbReference>
<organism evidence="1 2">
    <name type="scientific">Brumimicrobium glaciale</name>
    <dbReference type="NCBI Taxonomy" id="200475"/>
    <lineage>
        <taxon>Bacteria</taxon>
        <taxon>Pseudomonadati</taxon>
        <taxon>Bacteroidota</taxon>
        <taxon>Flavobacteriia</taxon>
        <taxon>Flavobacteriales</taxon>
        <taxon>Crocinitomicaceae</taxon>
        <taxon>Brumimicrobium</taxon>
    </lineage>
</organism>
<sequence>MKTLILFLPLVFIISGNCFGQTFTWKLEHTYVNKNIEAWDITPLEELIVSEQGTLHKLDTNFKVAFTQSRKEFGTISKIDARHSLKTMLFSENQQMIGFVDNTLSFQDGKIDLALLNIGYGTHVCYSDQTSRFWVFDEQNARLVRFEGIKSSVAQSEISNLMAITYNDMPTSLIESQNQLFLFYEGQDIFVFDYYGSLLRKYFHEDAIQIYPTEKYLYILKKSTIVRLNRKTDQEESIALPIRGIEDLRVFGNEVYFKDKKGVSKYSLIPIK</sequence>
<dbReference type="AlphaFoldDB" id="A0A4Q4KH27"/>
<dbReference type="OrthoDB" id="1143207at2"/>
<dbReference type="RefSeq" id="WP_130094593.1">
    <property type="nucleotide sequence ID" value="NZ_SETE01000006.1"/>
</dbReference>
<protein>
    <recommendedName>
        <fullName evidence="3">6-bladed beta-propeller</fullName>
    </recommendedName>
</protein>
<name>A0A4Q4KH27_9FLAO</name>
<reference evidence="1 2" key="1">
    <citation type="submission" date="2019-02" db="EMBL/GenBank/DDBJ databases">
        <title>Genome sequence of the sea-ice species Brumimicrobium glaciale.</title>
        <authorList>
            <person name="Bowman J.P."/>
        </authorList>
    </citation>
    <scope>NUCLEOTIDE SEQUENCE [LARGE SCALE GENOMIC DNA]</scope>
    <source>
        <strain evidence="1 2">IC156</strain>
    </source>
</reference>
<dbReference type="SUPFAM" id="SSF63825">
    <property type="entry name" value="YWTD domain"/>
    <property type="match status" value="1"/>
</dbReference>
<evidence type="ECO:0000313" key="2">
    <source>
        <dbReference type="Proteomes" id="UP000293952"/>
    </source>
</evidence>
<gene>
    <name evidence="1" type="ORF">ERX46_14550</name>
</gene>